<evidence type="ECO:0000313" key="4">
    <source>
        <dbReference type="Proteomes" id="UP000700596"/>
    </source>
</evidence>
<evidence type="ECO:0000256" key="1">
    <source>
        <dbReference type="SAM" id="Coils"/>
    </source>
</evidence>
<dbReference type="PANTHER" id="PTHR37012">
    <property type="entry name" value="B-ZIP TRANSCRIPTION FACTOR (EUROFUNG)-RELATED"/>
    <property type="match status" value="1"/>
</dbReference>
<feature type="compositionally biased region" description="Basic and acidic residues" evidence="2">
    <location>
        <begin position="438"/>
        <end position="447"/>
    </location>
</feature>
<feature type="region of interest" description="Disordered" evidence="2">
    <location>
        <begin position="424"/>
        <end position="447"/>
    </location>
</feature>
<evidence type="ECO:0000313" key="3">
    <source>
        <dbReference type="EMBL" id="KAH7128180.1"/>
    </source>
</evidence>
<dbReference type="InterPro" id="IPR021833">
    <property type="entry name" value="DUF3425"/>
</dbReference>
<sequence>MERSVANLTTEQLYRKRALDRVNQRVSRARKKTRINELEDEVADLKRRLARSEELVKTLQGSEASMRQAIESARTSLRLIDAIVPSQTGGIPTPAPSTIAAASASEGWSPVGNLPSPSLESASKDSALVTTADSIMDGHGSFAMRHEDLGLTVGLPFSADPGSMFSLWDDGFPGAAALSGFSLSLDPFPTETDSTPWVSQEADLHLSTVEGSSEIPIWQRLPLHVEPTCRLDEVILEVVRSGRQREQSNGPIPELSEGAFPSIKSLLNPETQNMTNPISNAVGQHGKITMNIANLPAWVAAMNGLATWLRWLIHPTKQNYEAIPEHKRPLEIQLTVPHPAWVDTWIWPEARENIIKQMDWSEFPILRKLINASISVNWKEDVSAIFTQKSKSELQLSPAFRAHIRKIDNWTLGPEVGERFPFLKDLPLNPPGGPELSQTREEAKHIE</sequence>
<accession>A0A9P9IR47</accession>
<dbReference type="EMBL" id="JAGMWT010000005">
    <property type="protein sequence ID" value="KAH7128180.1"/>
    <property type="molecule type" value="Genomic_DNA"/>
</dbReference>
<protein>
    <recommendedName>
        <fullName evidence="5">BZIP domain-containing protein</fullName>
    </recommendedName>
</protein>
<keyword evidence="1" id="KW-0175">Coiled coil</keyword>
<name>A0A9P9IR47_9PLEO</name>
<feature type="compositionally biased region" description="Low complexity" evidence="2">
    <location>
        <begin position="96"/>
        <end position="105"/>
    </location>
</feature>
<comment type="caution">
    <text evidence="3">The sequence shown here is derived from an EMBL/GenBank/DDBJ whole genome shotgun (WGS) entry which is preliminary data.</text>
</comment>
<dbReference type="AlphaFoldDB" id="A0A9P9IR47"/>
<evidence type="ECO:0000256" key="2">
    <source>
        <dbReference type="SAM" id="MobiDB-lite"/>
    </source>
</evidence>
<dbReference type="Proteomes" id="UP000700596">
    <property type="component" value="Unassembled WGS sequence"/>
</dbReference>
<dbReference type="CDD" id="cd14688">
    <property type="entry name" value="bZIP_YAP"/>
    <property type="match status" value="1"/>
</dbReference>
<dbReference type="OrthoDB" id="2985014at2759"/>
<feature type="coiled-coil region" evidence="1">
    <location>
        <begin position="28"/>
        <end position="62"/>
    </location>
</feature>
<feature type="region of interest" description="Disordered" evidence="2">
    <location>
        <begin position="95"/>
        <end position="119"/>
    </location>
</feature>
<dbReference type="Pfam" id="PF11905">
    <property type="entry name" value="DUF3425"/>
    <property type="match status" value="1"/>
</dbReference>
<proteinExistence type="predicted"/>
<gene>
    <name evidence="3" type="ORF">B0J11DRAFT_578414</name>
</gene>
<organism evidence="3 4">
    <name type="scientific">Dendryphion nanum</name>
    <dbReference type="NCBI Taxonomy" id="256645"/>
    <lineage>
        <taxon>Eukaryota</taxon>
        <taxon>Fungi</taxon>
        <taxon>Dikarya</taxon>
        <taxon>Ascomycota</taxon>
        <taxon>Pezizomycotina</taxon>
        <taxon>Dothideomycetes</taxon>
        <taxon>Pleosporomycetidae</taxon>
        <taxon>Pleosporales</taxon>
        <taxon>Torulaceae</taxon>
        <taxon>Dendryphion</taxon>
    </lineage>
</organism>
<reference evidence="3" key="1">
    <citation type="journal article" date="2021" name="Nat. Commun.">
        <title>Genetic determinants of endophytism in the Arabidopsis root mycobiome.</title>
        <authorList>
            <person name="Mesny F."/>
            <person name="Miyauchi S."/>
            <person name="Thiergart T."/>
            <person name="Pickel B."/>
            <person name="Atanasova L."/>
            <person name="Karlsson M."/>
            <person name="Huettel B."/>
            <person name="Barry K.W."/>
            <person name="Haridas S."/>
            <person name="Chen C."/>
            <person name="Bauer D."/>
            <person name="Andreopoulos W."/>
            <person name="Pangilinan J."/>
            <person name="LaButti K."/>
            <person name="Riley R."/>
            <person name="Lipzen A."/>
            <person name="Clum A."/>
            <person name="Drula E."/>
            <person name="Henrissat B."/>
            <person name="Kohler A."/>
            <person name="Grigoriev I.V."/>
            <person name="Martin F.M."/>
            <person name="Hacquard S."/>
        </authorList>
    </citation>
    <scope>NUCLEOTIDE SEQUENCE</scope>
    <source>
        <strain evidence="3">MPI-CAGE-CH-0243</strain>
    </source>
</reference>
<keyword evidence="4" id="KW-1185">Reference proteome</keyword>
<evidence type="ECO:0008006" key="5">
    <source>
        <dbReference type="Google" id="ProtNLM"/>
    </source>
</evidence>
<dbReference type="PANTHER" id="PTHR37012:SF2">
    <property type="entry name" value="BZIP DOMAIN-CONTAINING PROTEIN-RELATED"/>
    <property type="match status" value="1"/>
</dbReference>